<evidence type="ECO:0000313" key="1">
    <source>
        <dbReference type="EMBL" id="KAL1374355.1"/>
    </source>
</evidence>
<comment type="caution">
    <text evidence="1">The sequence shown here is derived from an EMBL/GenBank/DDBJ whole genome shotgun (WGS) entry which is preliminary data.</text>
</comment>
<organism evidence="1 2">
    <name type="scientific">Culex pipiens pipiens</name>
    <name type="common">Northern house mosquito</name>
    <dbReference type="NCBI Taxonomy" id="38569"/>
    <lineage>
        <taxon>Eukaryota</taxon>
        <taxon>Metazoa</taxon>
        <taxon>Ecdysozoa</taxon>
        <taxon>Arthropoda</taxon>
        <taxon>Hexapoda</taxon>
        <taxon>Insecta</taxon>
        <taxon>Pterygota</taxon>
        <taxon>Neoptera</taxon>
        <taxon>Endopterygota</taxon>
        <taxon>Diptera</taxon>
        <taxon>Nematocera</taxon>
        <taxon>Culicoidea</taxon>
        <taxon>Culicidae</taxon>
        <taxon>Culicinae</taxon>
        <taxon>Culicini</taxon>
        <taxon>Culex</taxon>
        <taxon>Culex</taxon>
    </lineage>
</organism>
<gene>
    <name evidence="1" type="ORF">pipiens_000770</name>
</gene>
<name>A0ABD1CDG2_CULPP</name>
<feature type="non-terminal residue" evidence="1">
    <location>
        <position position="1"/>
    </location>
</feature>
<accession>A0ABD1CDG2</accession>
<reference evidence="1 2" key="1">
    <citation type="submission" date="2024-05" db="EMBL/GenBank/DDBJ databases">
        <title>Culex pipiens pipiens assembly and annotation.</title>
        <authorList>
            <person name="Alout H."/>
            <person name="Durand T."/>
        </authorList>
    </citation>
    <scope>NUCLEOTIDE SEQUENCE [LARGE SCALE GENOMIC DNA]</scope>
    <source>
        <strain evidence="1">HA-2024</strain>
        <tissue evidence="1">Whole body</tissue>
    </source>
</reference>
<dbReference type="Proteomes" id="UP001562425">
    <property type="component" value="Unassembled WGS sequence"/>
</dbReference>
<protein>
    <submittedName>
        <fullName evidence="1">Uncharacterized protein</fullName>
    </submittedName>
</protein>
<dbReference type="AlphaFoldDB" id="A0ABD1CDG2"/>
<dbReference type="EMBL" id="JBEHCU010013434">
    <property type="protein sequence ID" value="KAL1374355.1"/>
    <property type="molecule type" value="Genomic_DNA"/>
</dbReference>
<evidence type="ECO:0000313" key="2">
    <source>
        <dbReference type="Proteomes" id="UP001562425"/>
    </source>
</evidence>
<sequence>SIKVSTPRKHRESIAFDLDYLSLSNQCRETSKKNLLAKVFLLGSSRPQLWRTPRYRRPLARVGLRASRYTCALPTEPRSFDAVSHASWPLIKVSTPRKHRESIAFDLDYLSLSNQCRETSKKNLLAKVFLLGSSRPQLWRTPRYRRPLARVGLRASRYTCALPTEPRSFDAVSHASWPL</sequence>
<feature type="non-terminal residue" evidence="1">
    <location>
        <position position="179"/>
    </location>
</feature>
<proteinExistence type="predicted"/>
<keyword evidence="2" id="KW-1185">Reference proteome</keyword>